<dbReference type="Gramene" id="PUZ60583">
    <property type="protein sequence ID" value="PUZ60583"/>
    <property type="gene ID" value="GQ55_4G149800"/>
</dbReference>
<dbReference type="Proteomes" id="UP000244336">
    <property type="component" value="Chromosome 4"/>
</dbReference>
<organism evidence="1 2">
    <name type="scientific">Panicum hallii var. hallii</name>
    <dbReference type="NCBI Taxonomy" id="1504633"/>
    <lineage>
        <taxon>Eukaryota</taxon>
        <taxon>Viridiplantae</taxon>
        <taxon>Streptophyta</taxon>
        <taxon>Embryophyta</taxon>
        <taxon>Tracheophyta</taxon>
        <taxon>Spermatophyta</taxon>
        <taxon>Magnoliopsida</taxon>
        <taxon>Liliopsida</taxon>
        <taxon>Poales</taxon>
        <taxon>Poaceae</taxon>
        <taxon>PACMAD clade</taxon>
        <taxon>Panicoideae</taxon>
        <taxon>Panicodae</taxon>
        <taxon>Paniceae</taxon>
        <taxon>Panicinae</taxon>
        <taxon>Panicum</taxon>
        <taxon>Panicum sect. Panicum</taxon>
    </lineage>
</organism>
<dbReference type="AlphaFoldDB" id="A0A2T7DYC4"/>
<accession>A0A2T7DYC4</accession>
<dbReference type="EMBL" id="CM009752">
    <property type="protein sequence ID" value="PUZ60583.1"/>
    <property type="molecule type" value="Genomic_DNA"/>
</dbReference>
<gene>
    <name evidence="1" type="ORF">GQ55_4G149800</name>
</gene>
<keyword evidence="2" id="KW-1185">Reference proteome</keyword>
<name>A0A2T7DYC4_9POAL</name>
<reference evidence="1 2" key="1">
    <citation type="submission" date="2018-04" db="EMBL/GenBank/DDBJ databases">
        <title>WGS assembly of Panicum hallii var. hallii HAL2.</title>
        <authorList>
            <person name="Lovell J."/>
            <person name="Jenkins J."/>
            <person name="Lowry D."/>
            <person name="Mamidi S."/>
            <person name="Sreedasyam A."/>
            <person name="Weng X."/>
            <person name="Barry K."/>
            <person name="Bonette J."/>
            <person name="Campitelli B."/>
            <person name="Daum C."/>
            <person name="Gordon S."/>
            <person name="Gould B."/>
            <person name="Lipzen A."/>
            <person name="MacQueen A."/>
            <person name="Palacio-Mejia J."/>
            <person name="Plott C."/>
            <person name="Shakirov E."/>
            <person name="Shu S."/>
            <person name="Yoshinaga Y."/>
            <person name="Zane M."/>
            <person name="Rokhsar D."/>
            <person name="Grimwood J."/>
            <person name="Schmutz J."/>
            <person name="Juenger T."/>
        </authorList>
    </citation>
    <scope>NUCLEOTIDE SEQUENCE [LARGE SCALE GENOMIC DNA]</scope>
    <source>
        <strain evidence="2">cv. HAL2</strain>
    </source>
</reference>
<evidence type="ECO:0000313" key="1">
    <source>
        <dbReference type="EMBL" id="PUZ60583.1"/>
    </source>
</evidence>
<evidence type="ECO:0000313" key="2">
    <source>
        <dbReference type="Proteomes" id="UP000244336"/>
    </source>
</evidence>
<evidence type="ECO:0008006" key="3">
    <source>
        <dbReference type="Google" id="ProtNLM"/>
    </source>
</evidence>
<sequence length="123" mass="14429">MALDSYHCVLCHGSVEETSEHLFFQCSFSQIYWDLLHVHVPTQASTLDAMEIIRNGLQSPIFMSSIILLCWAIWTTRNDLIYQRVQPTIQGCRFAFKKELGLLLHRVKAKHKQHLEEWLRIFA</sequence>
<proteinExistence type="predicted"/>
<dbReference type="STRING" id="1504633.A0A2T7DYC4"/>
<protein>
    <recommendedName>
        <fullName evidence="3">Reverse transcriptase zinc-binding domain-containing protein</fullName>
    </recommendedName>
</protein>
<dbReference type="OrthoDB" id="693277at2759"/>